<gene>
    <name evidence="2" type="ORF">METZ01_LOCUS165516</name>
</gene>
<feature type="region of interest" description="Disordered" evidence="1">
    <location>
        <begin position="61"/>
        <end position="99"/>
    </location>
</feature>
<reference evidence="2" key="1">
    <citation type="submission" date="2018-05" db="EMBL/GenBank/DDBJ databases">
        <authorList>
            <person name="Lanie J.A."/>
            <person name="Ng W.-L."/>
            <person name="Kazmierczak K.M."/>
            <person name="Andrzejewski T.M."/>
            <person name="Davidsen T.M."/>
            <person name="Wayne K.J."/>
            <person name="Tettelin H."/>
            <person name="Glass J.I."/>
            <person name="Rusch D."/>
            <person name="Podicherti R."/>
            <person name="Tsui H.-C.T."/>
            <person name="Winkler M.E."/>
        </authorList>
    </citation>
    <scope>NUCLEOTIDE SEQUENCE</scope>
</reference>
<proteinExistence type="predicted"/>
<feature type="compositionally biased region" description="Polar residues" evidence="1">
    <location>
        <begin position="88"/>
        <end position="97"/>
    </location>
</feature>
<organism evidence="2">
    <name type="scientific">marine metagenome</name>
    <dbReference type="NCBI Taxonomy" id="408172"/>
    <lineage>
        <taxon>unclassified sequences</taxon>
        <taxon>metagenomes</taxon>
        <taxon>ecological metagenomes</taxon>
    </lineage>
</organism>
<accession>A0A382BHB3</accession>
<dbReference type="EMBL" id="UINC01029628">
    <property type="protein sequence ID" value="SVB12662.1"/>
    <property type="molecule type" value="Genomic_DNA"/>
</dbReference>
<name>A0A382BHB3_9ZZZZ</name>
<sequence>MRVFICTILLLFLAGNIGFSHVSRKNTQSEKLVKKVKSVAADKHVTVNRSNLQWKTNTTMGMFRGRPEKTNRHNYFGNQNQTEEDGVDTSQDNSESQLPKKKKLFWDKFKFLQEE</sequence>
<protein>
    <submittedName>
        <fullName evidence="2">Uncharacterized protein</fullName>
    </submittedName>
</protein>
<dbReference type="AlphaFoldDB" id="A0A382BHB3"/>
<evidence type="ECO:0000313" key="2">
    <source>
        <dbReference type="EMBL" id="SVB12662.1"/>
    </source>
</evidence>
<evidence type="ECO:0000256" key="1">
    <source>
        <dbReference type="SAM" id="MobiDB-lite"/>
    </source>
</evidence>